<accession>A0AAD9TYF9</accession>
<gene>
    <name evidence="1" type="ORF">Ddye_019632</name>
</gene>
<reference evidence="1" key="1">
    <citation type="journal article" date="2023" name="Plant J.">
        <title>Genome sequences and population genomics provide insights into the demographic history, inbreeding, and mutation load of two 'living fossil' tree species of Dipteronia.</title>
        <authorList>
            <person name="Feng Y."/>
            <person name="Comes H.P."/>
            <person name="Chen J."/>
            <person name="Zhu S."/>
            <person name="Lu R."/>
            <person name="Zhang X."/>
            <person name="Li P."/>
            <person name="Qiu J."/>
            <person name="Olsen K.M."/>
            <person name="Qiu Y."/>
        </authorList>
    </citation>
    <scope>NUCLEOTIDE SEQUENCE</scope>
    <source>
        <strain evidence="1">KIB01</strain>
    </source>
</reference>
<protein>
    <submittedName>
        <fullName evidence="1">Uncharacterized protein</fullName>
    </submittedName>
</protein>
<keyword evidence="2" id="KW-1185">Reference proteome</keyword>
<evidence type="ECO:0000313" key="1">
    <source>
        <dbReference type="EMBL" id="KAK2644437.1"/>
    </source>
</evidence>
<dbReference type="EMBL" id="JANJYI010000006">
    <property type="protein sequence ID" value="KAK2644437.1"/>
    <property type="molecule type" value="Genomic_DNA"/>
</dbReference>
<comment type="caution">
    <text evidence="1">The sequence shown here is derived from an EMBL/GenBank/DDBJ whole genome shotgun (WGS) entry which is preliminary data.</text>
</comment>
<organism evidence="1 2">
    <name type="scientific">Dipteronia dyeriana</name>
    <dbReference type="NCBI Taxonomy" id="168575"/>
    <lineage>
        <taxon>Eukaryota</taxon>
        <taxon>Viridiplantae</taxon>
        <taxon>Streptophyta</taxon>
        <taxon>Embryophyta</taxon>
        <taxon>Tracheophyta</taxon>
        <taxon>Spermatophyta</taxon>
        <taxon>Magnoliopsida</taxon>
        <taxon>eudicotyledons</taxon>
        <taxon>Gunneridae</taxon>
        <taxon>Pentapetalae</taxon>
        <taxon>rosids</taxon>
        <taxon>malvids</taxon>
        <taxon>Sapindales</taxon>
        <taxon>Sapindaceae</taxon>
        <taxon>Hippocastanoideae</taxon>
        <taxon>Acereae</taxon>
        <taxon>Dipteronia</taxon>
    </lineage>
</organism>
<evidence type="ECO:0000313" key="2">
    <source>
        <dbReference type="Proteomes" id="UP001280121"/>
    </source>
</evidence>
<dbReference type="Proteomes" id="UP001280121">
    <property type="component" value="Unassembled WGS sequence"/>
</dbReference>
<sequence>MGSRGILLLKLAPPKHYILNENRINNISSSKLFTRHCTTSSLEPPDLSRLAETARISLNPSRVIHFLVLQVEEFTPKIRAYQVIDWYARNSLNPSRVSLIVGRRH</sequence>
<proteinExistence type="predicted"/>
<name>A0AAD9TYF9_9ROSI</name>
<dbReference type="AlphaFoldDB" id="A0AAD9TYF9"/>